<comment type="caution">
    <text evidence="3">The sequence shown here is derived from an EMBL/GenBank/DDBJ whole genome shotgun (WGS) entry which is preliminary data.</text>
</comment>
<evidence type="ECO:0000313" key="3">
    <source>
        <dbReference type="EMBL" id="RAS75492.1"/>
    </source>
</evidence>
<dbReference type="Gene3D" id="3.40.50.2300">
    <property type="match status" value="1"/>
</dbReference>
<keyword evidence="3" id="KW-0614">Plasmid</keyword>
<feature type="domain" description="Response regulatory" evidence="2">
    <location>
        <begin position="2"/>
        <end position="116"/>
    </location>
</feature>
<dbReference type="SUPFAM" id="SSF52172">
    <property type="entry name" value="CheY-like"/>
    <property type="match status" value="1"/>
</dbReference>
<protein>
    <submittedName>
        <fullName evidence="3">Response regulator</fullName>
    </submittedName>
</protein>
<dbReference type="InterPro" id="IPR001789">
    <property type="entry name" value="Sig_transdc_resp-reg_receiver"/>
</dbReference>
<feature type="modified residue" description="4-aspartylphosphate" evidence="1">
    <location>
        <position position="51"/>
    </location>
</feature>
<geneLocation type="plasmid" evidence="3">
    <name>pBEH1</name>
</geneLocation>
<dbReference type="GO" id="GO:0000156">
    <property type="term" value="F:phosphorelay response regulator activity"/>
    <property type="evidence" value="ECO:0007669"/>
    <property type="project" value="TreeGrafter"/>
</dbReference>
<dbReference type="Proteomes" id="UP000250174">
    <property type="component" value="Unassembled WGS sequence"/>
</dbReference>
<name>A0AAX1Q6A0_9BACI</name>
<dbReference type="AlphaFoldDB" id="A0AAX1Q6A0"/>
<dbReference type="PANTHER" id="PTHR45526:SF1">
    <property type="entry name" value="TRANSCRIPTIONAL REGULATORY PROTEIN DCUR-RELATED"/>
    <property type="match status" value="1"/>
</dbReference>
<accession>A0AAX1Q6A0</accession>
<organism evidence="3 4">
    <name type="scientific">Priestia endophytica</name>
    <dbReference type="NCBI Taxonomy" id="135735"/>
    <lineage>
        <taxon>Bacteria</taxon>
        <taxon>Bacillati</taxon>
        <taxon>Bacillota</taxon>
        <taxon>Bacilli</taxon>
        <taxon>Bacillales</taxon>
        <taxon>Bacillaceae</taxon>
        <taxon>Priestia</taxon>
    </lineage>
</organism>
<dbReference type="InterPro" id="IPR011006">
    <property type="entry name" value="CheY-like_superfamily"/>
</dbReference>
<sequence length="201" mass="22961">MKILVIDDDKSVRYMLKEICDFAGWKAIVCANGREGIKIFSNDQIDLVLVDFHMPEMDGLTTVGKIRDLNKEVPILVLTVDESQETANRFLSQGATDFALKPIKAPDLISRIRLHKQFIEVIKTREEVFVTKGISQTTITQVSTFLQSRECSCPISEIIEALGLSYPTIYRCLIHLIQQNKVDKVISYQKLGRPKNLYKWI</sequence>
<keyword evidence="1" id="KW-0597">Phosphoprotein</keyword>
<proteinExistence type="predicted"/>
<dbReference type="SMART" id="SM00448">
    <property type="entry name" value="REC"/>
    <property type="match status" value="1"/>
</dbReference>
<evidence type="ECO:0000259" key="2">
    <source>
        <dbReference type="PROSITE" id="PS50110"/>
    </source>
</evidence>
<reference evidence="3 4" key="1">
    <citation type="submission" date="2016-03" db="EMBL/GenBank/DDBJ databases">
        <title>Comparison of Bacillus endophyticus and B. anthracis characteristics using whole genome sequence analysis and microbiological techniques.</title>
        <authorList>
            <person name="Lekota K.E."/>
            <person name="Mafofo J."/>
            <person name="Rees J."/>
            <person name="Muchadeyi F.C."/>
            <person name="Madoroba E."/>
            <person name="Van Heerden H."/>
        </authorList>
    </citation>
    <scope>NUCLEOTIDE SEQUENCE [LARGE SCALE GENOMIC DNA]</scope>
    <source>
        <strain evidence="3 4">3631_10C</strain>
        <plasmid evidence="3">pBEH1</plasmid>
    </source>
</reference>
<dbReference type="EMBL" id="LVYK01000036">
    <property type="protein sequence ID" value="RAS75492.1"/>
    <property type="molecule type" value="Genomic_DNA"/>
</dbReference>
<dbReference type="PROSITE" id="PS50110">
    <property type="entry name" value="RESPONSE_REGULATORY"/>
    <property type="match status" value="1"/>
</dbReference>
<evidence type="ECO:0000313" key="4">
    <source>
        <dbReference type="Proteomes" id="UP000250174"/>
    </source>
</evidence>
<dbReference type="Pfam" id="PF00072">
    <property type="entry name" value="Response_reg"/>
    <property type="match status" value="1"/>
</dbReference>
<dbReference type="InterPro" id="IPR051271">
    <property type="entry name" value="2C-system_Tx_regulators"/>
</dbReference>
<dbReference type="PANTHER" id="PTHR45526">
    <property type="entry name" value="TRANSCRIPTIONAL REGULATORY PROTEIN DPIA"/>
    <property type="match status" value="1"/>
</dbReference>
<gene>
    <name evidence="3" type="ORF">A3864_15975</name>
</gene>
<evidence type="ECO:0000256" key="1">
    <source>
        <dbReference type="PROSITE-ProRule" id="PRU00169"/>
    </source>
</evidence>
<dbReference type="RefSeq" id="WP_113765787.1">
    <property type="nucleotide sequence ID" value="NZ_LVYK01000036.1"/>
</dbReference>